<dbReference type="EMBL" id="CP029210">
    <property type="protein sequence ID" value="AWI52737.1"/>
    <property type="molecule type" value="Genomic_DNA"/>
</dbReference>
<gene>
    <name evidence="4" type="ORF">DEH84_04345</name>
</gene>
<keyword evidence="1" id="KW-0812">Transmembrane</keyword>
<feature type="chain" id="PRO_5016027610" description="TPM domain-containing protein" evidence="2">
    <location>
        <begin position="26"/>
        <end position="323"/>
    </location>
</feature>
<accession>A0A2U8FP63</accession>
<dbReference type="PANTHER" id="PTHR30373:SF2">
    <property type="entry name" value="UPF0603 PROTEIN YGCG"/>
    <property type="match status" value="1"/>
</dbReference>
<reference evidence="4 5" key="1">
    <citation type="submission" date="2018-05" db="EMBL/GenBank/DDBJ databases">
        <title>complete genome sequence of Aquabacterium olei NBRC 110486.</title>
        <authorList>
            <person name="Tang B."/>
            <person name="Chang J."/>
            <person name="Zhang L."/>
            <person name="Yang H."/>
        </authorList>
    </citation>
    <scope>NUCLEOTIDE SEQUENCE [LARGE SCALE GENOMIC DNA]</scope>
    <source>
        <strain evidence="4 5">NBRC 110486</strain>
    </source>
</reference>
<feature type="signal peptide" evidence="2">
    <location>
        <begin position="1"/>
        <end position="25"/>
    </location>
</feature>
<dbReference type="Gene3D" id="3.10.310.50">
    <property type="match status" value="1"/>
</dbReference>
<organism evidence="4 5">
    <name type="scientific">Aquabacterium olei</name>
    <dbReference type="NCBI Taxonomy" id="1296669"/>
    <lineage>
        <taxon>Bacteria</taxon>
        <taxon>Pseudomonadati</taxon>
        <taxon>Pseudomonadota</taxon>
        <taxon>Betaproteobacteria</taxon>
        <taxon>Burkholderiales</taxon>
        <taxon>Aquabacterium</taxon>
    </lineage>
</organism>
<keyword evidence="5" id="KW-1185">Reference proteome</keyword>
<dbReference type="PANTHER" id="PTHR30373">
    <property type="entry name" value="UPF0603 PROTEIN YGCG"/>
    <property type="match status" value="1"/>
</dbReference>
<evidence type="ECO:0000313" key="5">
    <source>
        <dbReference type="Proteomes" id="UP000244892"/>
    </source>
</evidence>
<sequence>MQALVRTGLTTATLVLGLLTGAVQAAPAAAPASALPEVTVHGADLPPAAKPATVGKDGLQTVPALTAPVIDQTGTLSAAELAGLTDKLLRFERERGTQMAVLVVATTHPEDIAAYAHRVADQWKIGRREVGDGLLLVVAKNDRTVRIEVARALEGAVPDLAAYRIIDGVIVPAFRAGNFAGGLTQAVDHLQARVRGENLPLPEAGASQRGQQVDPNMLVVFGLFIVPFVSGVLRALLGKTLGTLATGGVGGVLVWLVTGSLLLGLVGVVLAMMLGVAFSSGRGTRGGWPGGFGGGWSGGGGGGGGWSSGGGGSFGGGGASGRW</sequence>
<dbReference type="AlphaFoldDB" id="A0A2U8FP63"/>
<evidence type="ECO:0000259" key="3">
    <source>
        <dbReference type="Pfam" id="PF04536"/>
    </source>
</evidence>
<dbReference type="RefSeq" id="WP_109035102.1">
    <property type="nucleotide sequence ID" value="NZ_CP029210.1"/>
</dbReference>
<feature type="transmembrane region" description="Helical" evidence="1">
    <location>
        <begin position="249"/>
        <end position="278"/>
    </location>
</feature>
<name>A0A2U8FP63_9BURK</name>
<dbReference type="OrthoDB" id="9810918at2"/>
<dbReference type="KEGG" id="aon:DEH84_04345"/>
<dbReference type="InterPro" id="IPR007621">
    <property type="entry name" value="TPM_dom"/>
</dbReference>
<evidence type="ECO:0000313" key="4">
    <source>
        <dbReference type="EMBL" id="AWI52737.1"/>
    </source>
</evidence>
<evidence type="ECO:0000256" key="1">
    <source>
        <dbReference type="SAM" id="Phobius"/>
    </source>
</evidence>
<keyword evidence="1" id="KW-1133">Transmembrane helix</keyword>
<dbReference type="Pfam" id="PF04536">
    <property type="entry name" value="TPM_phosphatase"/>
    <property type="match status" value="1"/>
</dbReference>
<keyword evidence="1" id="KW-0472">Membrane</keyword>
<protein>
    <recommendedName>
        <fullName evidence="3">TPM domain-containing protein</fullName>
    </recommendedName>
</protein>
<proteinExistence type="predicted"/>
<keyword evidence="2" id="KW-0732">Signal</keyword>
<evidence type="ECO:0000256" key="2">
    <source>
        <dbReference type="SAM" id="SignalP"/>
    </source>
</evidence>
<feature type="transmembrane region" description="Helical" evidence="1">
    <location>
        <begin position="217"/>
        <end position="237"/>
    </location>
</feature>
<dbReference type="Proteomes" id="UP000244892">
    <property type="component" value="Chromosome"/>
</dbReference>
<feature type="domain" description="TPM" evidence="3">
    <location>
        <begin position="69"/>
        <end position="192"/>
    </location>
</feature>